<dbReference type="Proteomes" id="UP000593929">
    <property type="component" value="Chromosome"/>
</dbReference>
<organism evidence="2 3">
    <name type="scientific">Limosilactobacillus mucosae</name>
    <name type="common">Lactobacillus mucosae</name>
    <dbReference type="NCBI Taxonomy" id="97478"/>
    <lineage>
        <taxon>Bacteria</taxon>
        <taxon>Bacillati</taxon>
        <taxon>Bacillota</taxon>
        <taxon>Bacilli</taxon>
        <taxon>Lactobacillales</taxon>
        <taxon>Lactobacillaceae</taxon>
        <taxon>Limosilactobacillus</taxon>
    </lineage>
</organism>
<dbReference type="AlphaFoldDB" id="A0A7L9VRY8"/>
<dbReference type="RefSeq" id="WP_056968782.1">
    <property type="nucleotide sequence ID" value="NZ_CBCRVQ010000010.1"/>
</dbReference>
<evidence type="ECO:0000313" key="3">
    <source>
        <dbReference type="Proteomes" id="UP000593929"/>
    </source>
</evidence>
<accession>A0A7L9VRY8</accession>
<proteinExistence type="predicted"/>
<evidence type="ECO:0000313" key="2">
    <source>
        <dbReference type="EMBL" id="QOL69670.1"/>
    </source>
</evidence>
<protein>
    <recommendedName>
        <fullName evidence="1">IrrE N-terminal-like domain-containing protein</fullName>
    </recommendedName>
</protein>
<sequence length="133" mass="15523">MNVRNIAKQLNISVNYIDMDKPGYATISADKRLKFVFISTRYPARVQRVTLIHELEHIARQSGQTALYHATVSARIKMESEINRCVVYELVDDYIKHTGVEPENINYIDFMELNDISADYELFVKETIKKYKC</sequence>
<dbReference type="Gene3D" id="1.10.10.2910">
    <property type="match status" value="1"/>
</dbReference>
<feature type="domain" description="IrrE N-terminal-like" evidence="1">
    <location>
        <begin position="7"/>
        <end position="71"/>
    </location>
</feature>
<evidence type="ECO:0000259" key="1">
    <source>
        <dbReference type="Pfam" id="PF06114"/>
    </source>
</evidence>
<dbReference type="InterPro" id="IPR010359">
    <property type="entry name" value="IrrE_HExxH"/>
</dbReference>
<dbReference type="EMBL" id="CP062966">
    <property type="protein sequence ID" value="QOL69670.1"/>
    <property type="molecule type" value="Genomic_DNA"/>
</dbReference>
<name>A0A7L9VRY8_LIMMU</name>
<dbReference type="Pfam" id="PF06114">
    <property type="entry name" value="Peptidase_M78"/>
    <property type="match status" value="1"/>
</dbReference>
<reference evidence="2 3" key="1">
    <citation type="submission" date="2020-10" db="EMBL/GenBank/DDBJ databases">
        <title>Genome sequencing of Lactobacillus mucosae KCTC 21011.</title>
        <authorList>
            <person name="Kim J."/>
        </authorList>
    </citation>
    <scope>NUCLEOTIDE SEQUENCE [LARGE SCALE GENOMIC DNA]</scope>
    <source>
        <strain evidence="2 3">LM011</strain>
    </source>
</reference>
<gene>
    <name evidence="2" type="ORF">LM011_09950</name>
</gene>